<dbReference type="InterPro" id="IPR015360">
    <property type="entry name" value="XPC-bd"/>
</dbReference>
<keyword evidence="13" id="KW-1185">Reference proteome</keyword>
<feature type="region of interest" description="Disordered" evidence="9">
    <location>
        <begin position="81"/>
        <end position="164"/>
    </location>
</feature>
<feature type="domain" description="UBA" evidence="10">
    <location>
        <begin position="181"/>
        <end position="221"/>
    </location>
</feature>
<comment type="caution">
    <text evidence="12">The sequence shown here is derived from an EMBL/GenBank/DDBJ whole genome shotgun (WGS) entry which is preliminary data.</text>
</comment>
<dbReference type="PRINTS" id="PR01839">
    <property type="entry name" value="RAD23PROTEIN"/>
</dbReference>
<comment type="subcellular location">
    <subcellularLocation>
        <location evidence="8">Nucleus</location>
    </subcellularLocation>
    <subcellularLocation>
        <location evidence="8">Cytoplasm</location>
    </subcellularLocation>
</comment>
<dbReference type="Gene3D" id="1.10.8.10">
    <property type="entry name" value="DNA helicase RuvA subunit, C-terminal domain"/>
    <property type="match status" value="2"/>
</dbReference>
<dbReference type="FunFam" id="1.10.8.10:FF:000003">
    <property type="entry name" value="UV excision repair protein RAD23 homolog"/>
    <property type="match status" value="1"/>
</dbReference>
<dbReference type="NCBIfam" id="TIGR00601">
    <property type="entry name" value="rad23"/>
    <property type="match status" value="1"/>
</dbReference>
<keyword evidence="7 8" id="KW-0539">Nucleus</keyword>
<evidence type="ECO:0000256" key="5">
    <source>
        <dbReference type="ARBA" id="ARBA00022942"/>
    </source>
</evidence>
<keyword evidence="6 8" id="KW-0234">DNA repair</keyword>
<dbReference type="SMART" id="SM00165">
    <property type="entry name" value="UBA"/>
    <property type="match status" value="2"/>
</dbReference>
<dbReference type="Proteomes" id="UP000582182">
    <property type="component" value="Unassembled WGS sequence"/>
</dbReference>
<dbReference type="Pfam" id="PF09280">
    <property type="entry name" value="XPC-binding"/>
    <property type="match status" value="1"/>
</dbReference>
<dbReference type="FunFam" id="1.10.8.10:FF:000002">
    <property type="entry name" value="UV excision repair protein RAD23 homolog"/>
    <property type="match status" value="1"/>
</dbReference>
<dbReference type="InterPro" id="IPR004806">
    <property type="entry name" value="Rad23"/>
</dbReference>
<dbReference type="Pfam" id="PF00240">
    <property type="entry name" value="ubiquitin"/>
    <property type="match status" value="1"/>
</dbReference>
<dbReference type="InterPro" id="IPR009060">
    <property type="entry name" value="UBA-like_sf"/>
</dbReference>
<feature type="domain" description="Ubiquitin-like" evidence="11">
    <location>
        <begin position="1"/>
        <end position="79"/>
    </location>
</feature>
<evidence type="ECO:0000256" key="7">
    <source>
        <dbReference type="ARBA" id="ARBA00023242"/>
    </source>
</evidence>
<evidence type="ECO:0000259" key="11">
    <source>
        <dbReference type="PROSITE" id="PS50053"/>
    </source>
</evidence>
<accession>A0A7L3LRP8</accession>
<comment type="function">
    <text evidence="8">Multiubiquitin chain receptor involved in modulation of proteasomal degradation. Involved in nucleotide excision repair.</text>
</comment>
<keyword evidence="4 8" id="KW-0227">DNA damage</keyword>
<dbReference type="CDD" id="cd16126">
    <property type="entry name" value="Ubl_HR23B"/>
    <property type="match status" value="1"/>
</dbReference>
<dbReference type="SMART" id="SM00213">
    <property type="entry name" value="UBQ"/>
    <property type="match status" value="1"/>
</dbReference>
<evidence type="ECO:0000256" key="9">
    <source>
        <dbReference type="SAM" id="MobiDB-lite"/>
    </source>
</evidence>
<feature type="domain" description="UBA" evidence="10">
    <location>
        <begin position="355"/>
        <end position="395"/>
    </location>
</feature>
<evidence type="ECO:0000256" key="6">
    <source>
        <dbReference type="ARBA" id="ARBA00023204"/>
    </source>
</evidence>
<dbReference type="SUPFAM" id="SSF54236">
    <property type="entry name" value="Ubiquitin-like"/>
    <property type="match status" value="1"/>
</dbReference>
<dbReference type="GO" id="GO:0043161">
    <property type="term" value="P:proteasome-mediated ubiquitin-dependent protein catabolic process"/>
    <property type="evidence" value="ECO:0007669"/>
    <property type="project" value="UniProtKB-UniRule"/>
</dbReference>
<keyword evidence="5" id="KW-0647">Proteasome</keyword>
<dbReference type="InterPro" id="IPR036353">
    <property type="entry name" value="XPC-bd_sf"/>
</dbReference>
<dbReference type="GO" id="GO:0070628">
    <property type="term" value="F:proteasome binding"/>
    <property type="evidence" value="ECO:0007669"/>
    <property type="project" value="TreeGrafter"/>
</dbReference>
<proteinExistence type="inferred from homology"/>
<dbReference type="GO" id="GO:0043130">
    <property type="term" value="F:ubiquitin binding"/>
    <property type="evidence" value="ECO:0007669"/>
    <property type="project" value="UniProtKB-UniRule"/>
</dbReference>
<protein>
    <recommendedName>
        <fullName evidence="8">UV excision repair protein RAD23</fullName>
    </recommendedName>
</protein>
<dbReference type="PANTHER" id="PTHR10621">
    <property type="entry name" value="UV EXCISION REPAIR PROTEIN RAD23"/>
    <property type="match status" value="1"/>
</dbReference>
<dbReference type="GO" id="GO:0003684">
    <property type="term" value="F:damaged DNA binding"/>
    <property type="evidence" value="ECO:0007669"/>
    <property type="project" value="UniProtKB-UniRule"/>
</dbReference>
<dbReference type="GO" id="GO:0031593">
    <property type="term" value="F:polyubiquitin modification-dependent protein binding"/>
    <property type="evidence" value="ECO:0007669"/>
    <property type="project" value="UniProtKB-UniRule"/>
</dbReference>
<feature type="region of interest" description="Disordered" evidence="9">
    <location>
        <begin position="227"/>
        <end position="264"/>
    </location>
</feature>
<dbReference type="InterPro" id="IPR015940">
    <property type="entry name" value="UBA"/>
</dbReference>
<dbReference type="GO" id="GO:0006289">
    <property type="term" value="P:nucleotide-excision repair"/>
    <property type="evidence" value="ECO:0007669"/>
    <property type="project" value="UniProtKB-UniRule"/>
</dbReference>
<evidence type="ECO:0000256" key="1">
    <source>
        <dbReference type="ARBA" id="ARBA00009878"/>
    </source>
</evidence>
<dbReference type="EMBL" id="VZTY01027441">
    <property type="protein sequence ID" value="NXU56764.1"/>
    <property type="molecule type" value="Genomic_DNA"/>
</dbReference>
<dbReference type="CDD" id="cd14377">
    <property type="entry name" value="UBA1_Rad23"/>
    <property type="match status" value="1"/>
</dbReference>
<dbReference type="InterPro" id="IPR041811">
    <property type="entry name" value="RAD23A/B_UBA1"/>
</dbReference>
<dbReference type="PROSITE" id="PS50053">
    <property type="entry name" value="UBIQUITIN_2"/>
    <property type="match status" value="1"/>
</dbReference>
<feature type="non-terminal residue" evidence="12">
    <location>
        <position position="400"/>
    </location>
</feature>
<evidence type="ECO:0000259" key="10">
    <source>
        <dbReference type="PROSITE" id="PS50030"/>
    </source>
</evidence>
<evidence type="ECO:0000256" key="4">
    <source>
        <dbReference type="ARBA" id="ARBA00022763"/>
    </source>
</evidence>
<dbReference type="Pfam" id="PF00627">
    <property type="entry name" value="UBA"/>
    <property type="match status" value="2"/>
</dbReference>
<dbReference type="InterPro" id="IPR029071">
    <property type="entry name" value="Ubiquitin-like_domsf"/>
</dbReference>
<dbReference type="OrthoDB" id="419317at2759"/>
<dbReference type="Gene3D" id="1.10.10.540">
    <property type="entry name" value="XPC-binding domain"/>
    <property type="match status" value="1"/>
</dbReference>
<dbReference type="SUPFAM" id="SSF101238">
    <property type="entry name" value="XPC-binding domain"/>
    <property type="match status" value="1"/>
</dbReference>
<evidence type="ECO:0000313" key="13">
    <source>
        <dbReference type="Proteomes" id="UP000582182"/>
    </source>
</evidence>
<dbReference type="GO" id="GO:0005654">
    <property type="term" value="C:nucleoplasm"/>
    <property type="evidence" value="ECO:0007669"/>
    <property type="project" value="TreeGrafter"/>
</dbReference>
<feature type="non-terminal residue" evidence="12">
    <location>
        <position position="1"/>
    </location>
</feature>
<name>A0A7L3LRP8_9CHAR</name>
<feature type="compositionally biased region" description="Basic and acidic residues" evidence="9">
    <location>
        <begin position="135"/>
        <end position="146"/>
    </location>
</feature>
<organism evidence="12 13">
    <name type="scientific">Turnix velox</name>
    <name type="common">Little buttonquail</name>
    <dbReference type="NCBI Taxonomy" id="2529409"/>
    <lineage>
        <taxon>Eukaryota</taxon>
        <taxon>Metazoa</taxon>
        <taxon>Chordata</taxon>
        <taxon>Craniata</taxon>
        <taxon>Vertebrata</taxon>
        <taxon>Euteleostomi</taxon>
        <taxon>Archelosauria</taxon>
        <taxon>Archosauria</taxon>
        <taxon>Dinosauria</taxon>
        <taxon>Saurischia</taxon>
        <taxon>Theropoda</taxon>
        <taxon>Coelurosauria</taxon>
        <taxon>Aves</taxon>
        <taxon>Neognathae</taxon>
        <taxon>Neoaves</taxon>
        <taxon>Charadriiformes</taxon>
        <taxon>Turnicidae</taxon>
        <taxon>Turnix</taxon>
    </lineage>
</organism>
<dbReference type="AlphaFoldDB" id="A0A7L3LRP8"/>
<dbReference type="PROSITE" id="PS50030">
    <property type="entry name" value="UBA"/>
    <property type="match status" value="2"/>
</dbReference>
<dbReference type="GO" id="GO:0005829">
    <property type="term" value="C:cytosol"/>
    <property type="evidence" value="ECO:0007669"/>
    <property type="project" value="TreeGrafter"/>
</dbReference>
<dbReference type="Gene3D" id="3.10.20.90">
    <property type="entry name" value="Phosphatidylinositol 3-kinase Catalytic Subunit, Chain A, domain 1"/>
    <property type="match status" value="1"/>
</dbReference>
<dbReference type="InterPro" id="IPR006636">
    <property type="entry name" value="STI1_HS-bd"/>
</dbReference>
<reference evidence="12 13" key="1">
    <citation type="submission" date="2019-09" db="EMBL/GenBank/DDBJ databases">
        <title>Bird 10,000 Genomes (B10K) Project - Family phase.</title>
        <authorList>
            <person name="Zhang G."/>
        </authorList>
    </citation>
    <scope>NUCLEOTIDE SEQUENCE [LARGE SCALE GENOMIC DNA]</scope>
    <source>
        <strain evidence="12">B10K-DU-029-46</strain>
    </source>
</reference>
<feature type="compositionally biased region" description="Low complexity" evidence="9">
    <location>
        <begin position="236"/>
        <end position="252"/>
    </location>
</feature>
<dbReference type="GO" id="GO:0000502">
    <property type="term" value="C:proteasome complex"/>
    <property type="evidence" value="ECO:0007669"/>
    <property type="project" value="UniProtKB-KW"/>
</dbReference>
<sequence length="400" mass="43040">MQITLKTLQQQTFHIDIDPQETVKALKEKIESEKGKDAFPVAGQKLIYAGKILNDDTALKEYKIDEKNFVVVMVTKPKAAVGATQEPNTTTAMSSTTAAPTPDTVPLPAADSVPAPVPPPPAPDAAVCESTPMSARKEEKPAEKPPEASAAVGPLSSGSATGDTSRSHLFEDAISALVTGQSYENMVTEIMSMGYEREQVIAALRASFNNPDRAVEYLLMGIPGDNQAMAEPPQAPSTSASHPSAVASSVATIPTTASSSGGHPLEFLRNRPQFQQMRQIIQQNPSLLPALLQQIGRENPQLLQKISQHQEHFIQMLNEPIVESRPGLSGSDDGASRGIMSEAGSGHMNYIQVTPQEKEAIERLKALGFPEGLVIQAYFACEKNEDLAANFLLQQNFDED</sequence>
<keyword evidence="2" id="KW-0597">Phosphoprotein</keyword>
<evidence type="ECO:0000256" key="8">
    <source>
        <dbReference type="RuleBase" id="RU367049"/>
    </source>
</evidence>
<evidence type="ECO:0000313" key="12">
    <source>
        <dbReference type="EMBL" id="NXU56764.1"/>
    </source>
</evidence>
<dbReference type="SUPFAM" id="SSF46934">
    <property type="entry name" value="UBA-like"/>
    <property type="match status" value="2"/>
</dbReference>
<dbReference type="InterPro" id="IPR000626">
    <property type="entry name" value="Ubiquitin-like_dom"/>
</dbReference>
<gene>
    <name evidence="12" type="primary">Rad23b</name>
    <name evidence="12" type="ORF">TURVEL_R04788</name>
</gene>
<dbReference type="CDD" id="cd14428">
    <property type="entry name" value="UBA2_HR23B"/>
    <property type="match status" value="1"/>
</dbReference>
<dbReference type="SMART" id="SM00727">
    <property type="entry name" value="STI1"/>
    <property type="match status" value="1"/>
</dbReference>
<dbReference type="FunFam" id="1.10.10.540:FF:000001">
    <property type="entry name" value="UV excision repair protein RAD23 B"/>
    <property type="match status" value="1"/>
</dbReference>
<keyword evidence="3" id="KW-0677">Repeat</keyword>
<evidence type="ECO:0000256" key="2">
    <source>
        <dbReference type="ARBA" id="ARBA00022553"/>
    </source>
</evidence>
<comment type="similarity">
    <text evidence="1 8">Belongs to the RAD23 family.</text>
</comment>
<dbReference type="FunFam" id="3.10.20.90:FF:000053">
    <property type="entry name" value="UV excision repair protein RAD23 homolog A"/>
    <property type="match status" value="1"/>
</dbReference>
<feature type="compositionally biased region" description="Low complexity" evidence="9">
    <location>
        <begin position="87"/>
        <end position="114"/>
    </location>
</feature>
<keyword evidence="8" id="KW-0963">Cytoplasm</keyword>
<dbReference type="PANTHER" id="PTHR10621:SF13">
    <property type="entry name" value="UV EXCISION REPAIR PROTEIN RAD23 HOMOLOG B"/>
    <property type="match status" value="1"/>
</dbReference>
<evidence type="ECO:0000256" key="3">
    <source>
        <dbReference type="ARBA" id="ARBA00022737"/>
    </source>
</evidence>